<sequence length="340" mass="38745">MEGDVMLHIMIASSEMSVREAVGQMARAFGHAIVGEAEDAENARMEIDKGWPAVLITDTGSSNLDGMSLLRHIDEQNLPIAAIAVGDCSDPELIRQAMRHGAVDFLPKPINGNELAYALRLAARRLEYVRSSMRLFQRVEKFFADLNGRSPADIMREQADIVRAMRDPQEGRRGAGLGMLRMFARKWHEWFERNGYPYEPCFRRRSDEGVDAYFQRLAELWIARSAALADNNGKLVIKMACGYIQENYGKSFTLTEISERFGMSVSYFSAQFKRTTGYSFIEYVNSVRIRKAKELLLRPNVMIYEVAHEVGFATVQYFNKSFKSAVRMTPNEFRKKLGVY</sequence>
<keyword evidence="4" id="KW-0597">Phosphoprotein</keyword>
<organism evidence="7 8">
    <name type="scientific">Paenibacillus contaminans</name>
    <dbReference type="NCBI Taxonomy" id="450362"/>
    <lineage>
        <taxon>Bacteria</taxon>
        <taxon>Bacillati</taxon>
        <taxon>Bacillota</taxon>
        <taxon>Bacilli</taxon>
        <taxon>Bacillales</taxon>
        <taxon>Paenibacillaceae</taxon>
        <taxon>Paenibacillus</taxon>
    </lineage>
</organism>
<evidence type="ECO:0000313" key="7">
    <source>
        <dbReference type="EMBL" id="RAV20429.1"/>
    </source>
</evidence>
<protein>
    <submittedName>
        <fullName evidence="7">AraC family transcriptional regulator</fullName>
    </submittedName>
</protein>
<dbReference type="GO" id="GO:0000160">
    <property type="term" value="P:phosphorelay signal transduction system"/>
    <property type="evidence" value="ECO:0007669"/>
    <property type="project" value="InterPro"/>
</dbReference>
<dbReference type="Gene3D" id="1.10.10.60">
    <property type="entry name" value="Homeodomain-like"/>
    <property type="match status" value="2"/>
</dbReference>
<dbReference type="PROSITE" id="PS50110">
    <property type="entry name" value="RESPONSE_REGULATORY"/>
    <property type="match status" value="1"/>
</dbReference>
<dbReference type="PANTHER" id="PTHR43280:SF2">
    <property type="entry name" value="HTH-TYPE TRANSCRIPTIONAL REGULATOR EXSA"/>
    <property type="match status" value="1"/>
</dbReference>
<dbReference type="SMART" id="SM00448">
    <property type="entry name" value="REC"/>
    <property type="match status" value="1"/>
</dbReference>
<dbReference type="InterPro" id="IPR011006">
    <property type="entry name" value="CheY-like_superfamily"/>
</dbReference>
<proteinExistence type="predicted"/>
<keyword evidence="1" id="KW-0805">Transcription regulation</keyword>
<dbReference type="GO" id="GO:0043565">
    <property type="term" value="F:sequence-specific DNA binding"/>
    <property type="evidence" value="ECO:0007669"/>
    <property type="project" value="InterPro"/>
</dbReference>
<dbReference type="CDD" id="cd00156">
    <property type="entry name" value="REC"/>
    <property type="match status" value="1"/>
</dbReference>
<comment type="caution">
    <text evidence="7">The sequence shown here is derived from an EMBL/GenBank/DDBJ whole genome shotgun (WGS) entry which is preliminary data.</text>
</comment>
<reference evidence="7 8" key="1">
    <citation type="journal article" date="2009" name="Int. J. Syst. Evol. Microbiol.">
        <title>Paenibacillus contaminans sp. nov., isolated from a contaminated laboratory plate.</title>
        <authorList>
            <person name="Chou J.H."/>
            <person name="Lee J.H."/>
            <person name="Lin M.C."/>
            <person name="Chang P.S."/>
            <person name="Arun A.B."/>
            <person name="Young C.C."/>
            <person name="Chen W.M."/>
        </authorList>
    </citation>
    <scope>NUCLEOTIDE SEQUENCE [LARGE SCALE GENOMIC DNA]</scope>
    <source>
        <strain evidence="7 8">CKOBP-6</strain>
    </source>
</reference>
<evidence type="ECO:0000256" key="4">
    <source>
        <dbReference type="PROSITE-ProRule" id="PRU00169"/>
    </source>
</evidence>
<dbReference type="InterPro" id="IPR018060">
    <property type="entry name" value="HTH_AraC"/>
</dbReference>
<dbReference type="EMBL" id="QMFB01000008">
    <property type="protein sequence ID" value="RAV20429.1"/>
    <property type="molecule type" value="Genomic_DNA"/>
</dbReference>
<dbReference type="Gene3D" id="3.40.50.2300">
    <property type="match status" value="1"/>
</dbReference>
<evidence type="ECO:0000259" key="6">
    <source>
        <dbReference type="PROSITE" id="PS50110"/>
    </source>
</evidence>
<dbReference type="InterPro" id="IPR009057">
    <property type="entry name" value="Homeodomain-like_sf"/>
</dbReference>
<feature type="modified residue" description="4-aspartylphosphate" evidence="4">
    <location>
        <position position="58"/>
    </location>
</feature>
<dbReference type="AlphaFoldDB" id="A0A329MKQ6"/>
<keyword evidence="2" id="KW-0238">DNA-binding</keyword>
<feature type="domain" description="Response regulatory" evidence="6">
    <location>
        <begin position="8"/>
        <end position="123"/>
    </location>
</feature>
<feature type="domain" description="HTH araC/xylS-type" evidence="5">
    <location>
        <begin position="238"/>
        <end position="336"/>
    </location>
</feature>
<evidence type="ECO:0000256" key="3">
    <source>
        <dbReference type="ARBA" id="ARBA00023163"/>
    </source>
</evidence>
<name>A0A329MKQ6_9BACL</name>
<dbReference type="Pfam" id="PF00072">
    <property type="entry name" value="Response_reg"/>
    <property type="match status" value="1"/>
</dbReference>
<dbReference type="SMART" id="SM00342">
    <property type="entry name" value="HTH_ARAC"/>
    <property type="match status" value="1"/>
</dbReference>
<dbReference type="PROSITE" id="PS00041">
    <property type="entry name" value="HTH_ARAC_FAMILY_1"/>
    <property type="match status" value="1"/>
</dbReference>
<dbReference type="PANTHER" id="PTHR43280">
    <property type="entry name" value="ARAC-FAMILY TRANSCRIPTIONAL REGULATOR"/>
    <property type="match status" value="1"/>
</dbReference>
<dbReference type="InterPro" id="IPR020449">
    <property type="entry name" value="Tscrpt_reg_AraC-type_HTH"/>
</dbReference>
<dbReference type="Pfam" id="PF12833">
    <property type="entry name" value="HTH_18"/>
    <property type="match status" value="1"/>
</dbReference>
<evidence type="ECO:0000259" key="5">
    <source>
        <dbReference type="PROSITE" id="PS01124"/>
    </source>
</evidence>
<gene>
    <name evidence="7" type="ORF">DQG23_15825</name>
</gene>
<dbReference type="GO" id="GO:0003700">
    <property type="term" value="F:DNA-binding transcription factor activity"/>
    <property type="evidence" value="ECO:0007669"/>
    <property type="project" value="InterPro"/>
</dbReference>
<accession>A0A329MKQ6</accession>
<evidence type="ECO:0000256" key="2">
    <source>
        <dbReference type="ARBA" id="ARBA00023125"/>
    </source>
</evidence>
<dbReference type="PRINTS" id="PR00032">
    <property type="entry name" value="HTHARAC"/>
</dbReference>
<keyword evidence="3" id="KW-0804">Transcription</keyword>
<keyword evidence="8" id="KW-1185">Reference proteome</keyword>
<evidence type="ECO:0000256" key="1">
    <source>
        <dbReference type="ARBA" id="ARBA00023015"/>
    </source>
</evidence>
<dbReference type="InterPro" id="IPR001789">
    <property type="entry name" value="Sig_transdc_resp-reg_receiver"/>
</dbReference>
<dbReference type="PROSITE" id="PS01124">
    <property type="entry name" value="HTH_ARAC_FAMILY_2"/>
    <property type="match status" value="1"/>
</dbReference>
<dbReference type="Proteomes" id="UP000250369">
    <property type="component" value="Unassembled WGS sequence"/>
</dbReference>
<evidence type="ECO:0000313" key="8">
    <source>
        <dbReference type="Proteomes" id="UP000250369"/>
    </source>
</evidence>
<dbReference type="InterPro" id="IPR018062">
    <property type="entry name" value="HTH_AraC-typ_CS"/>
</dbReference>
<dbReference type="SUPFAM" id="SSF52172">
    <property type="entry name" value="CheY-like"/>
    <property type="match status" value="1"/>
</dbReference>
<dbReference type="SUPFAM" id="SSF46689">
    <property type="entry name" value="Homeodomain-like"/>
    <property type="match status" value="2"/>
</dbReference>